<gene>
    <name evidence="2" type="ORF">ENV17_03185</name>
</gene>
<evidence type="ECO:0000313" key="2">
    <source>
        <dbReference type="EMBL" id="HGI43372.1"/>
    </source>
</evidence>
<evidence type="ECO:0000259" key="1">
    <source>
        <dbReference type="SMART" id="SM00460"/>
    </source>
</evidence>
<dbReference type="SMART" id="SM00460">
    <property type="entry name" value="TGc"/>
    <property type="match status" value="1"/>
</dbReference>
<dbReference type="Gene3D" id="3.10.620.30">
    <property type="match status" value="1"/>
</dbReference>
<dbReference type="AlphaFoldDB" id="A0A7C4FER7"/>
<dbReference type="Pfam" id="PF01841">
    <property type="entry name" value="Transglut_core"/>
    <property type="match status" value="1"/>
</dbReference>
<comment type="caution">
    <text evidence="2">The sequence shown here is derived from an EMBL/GenBank/DDBJ whole genome shotgun (WGS) entry which is preliminary data.</text>
</comment>
<dbReference type="SUPFAM" id="SSF54001">
    <property type="entry name" value="Cysteine proteinases"/>
    <property type="match status" value="1"/>
</dbReference>
<dbReference type="EMBL" id="DTFI01000080">
    <property type="protein sequence ID" value="HGI43372.1"/>
    <property type="molecule type" value="Genomic_DNA"/>
</dbReference>
<accession>A0A7C4FER7</accession>
<dbReference type="InterPro" id="IPR038765">
    <property type="entry name" value="Papain-like_cys_pep_sf"/>
</dbReference>
<proteinExistence type="predicted"/>
<dbReference type="PANTHER" id="PTHR38339">
    <property type="entry name" value="TRANSGLUTAMINASE DOMAIN PROTEIN"/>
    <property type="match status" value="1"/>
</dbReference>
<dbReference type="InterPro" id="IPR002931">
    <property type="entry name" value="Transglutaminase-like"/>
</dbReference>
<reference evidence="2" key="1">
    <citation type="journal article" date="2020" name="mSystems">
        <title>Genome- and Community-Level Interaction Insights into Carbon Utilization and Element Cycling Functions of Hydrothermarchaeota in Hydrothermal Sediment.</title>
        <authorList>
            <person name="Zhou Z."/>
            <person name="Liu Y."/>
            <person name="Xu W."/>
            <person name="Pan J."/>
            <person name="Luo Z.H."/>
            <person name="Li M."/>
        </authorList>
    </citation>
    <scope>NUCLEOTIDE SEQUENCE [LARGE SCALE GENOMIC DNA]</scope>
    <source>
        <strain evidence="2">SpSt-735</strain>
    </source>
</reference>
<dbReference type="PANTHER" id="PTHR38339:SF1">
    <property type="entry name" value="TRANSGLUTAMINASE-LIKE DOMAIN-CONTAINING PROTEIN"/>
    <property type="match status" value="1"/>
</dbReference>
<sequence length="462" mass="54092">MAENVLGFMREPLPTEVQELLRRGSFSEAKSRILKLLEGSEGLGRLRLLFELERMERVLHEYPYTVEEAFELFSREVSGLTREEFISLIRAGCVDSLSVDGELKIFRRFIPNAFWLCPELRARRVRGEDERESIAREALRWRAERVVAAAREKGGGYVLPLRYRVEAHLKVRDRGACRSALRVWLPLPRQDELHPEVRIVEAHPQPRYIAPPDHPQRTMYFELEPGVDEVRVVYEYISRGFHVSVDPSRVEEGYPEELLQYLDERPPHIVFTPLLREIAARVVGSERNPYLRAKRIWEWVTSNVRYTYAQDYALYDNISEYVATHRRGDCGMQALLFITLCRIAGVPARWQSGWYVNPVSHGMHDWAQFYVEPYGWLYADPSFGNRIRGEPWRSEFYFGSIEGYRLAANIEVSAQFSPPKLHFRSDPVDSQRGEVECEEGNLYYDKWDFELRALSVERVREP</sequence>
<feature type="domain" description="Transglutaminase-like" evidence="1">
    <location>
        <begin position="322"/>
        <end position="383"/>
    </location>
</feature>
<protein>
    <submittedName>
        <fullName evidence="2">Transglutaminase domain-containing protein</fullName>
    </submittedName>
</protein>
<organism evidence="2">
    <name type="scientific">Thermofilum pendens</name>
    <dbReference type="NCBI Taxonomy" id="2269"/>
    <lineage>
        <taxon>Archaea</taxon>
        <taxon>Thermoproteota</taxon>
        <taxon>Thermoprotei</taxon>
        <taxon>Thermofilales</taxon>
        <taxon>Thermofilaceae</taxon>
        <taxon>Thermofilum</taxon>
    </lineage>
</organism>
<name>A0A7C4FER7_THEPE</name>